<name>A0A0S8FW05_UNCW3</name>
<reference evidence="2 3" key="1">
    <citation type="journal article" date="2015" name="Microbiome">
        <title>Genomic resolution of linkages in carbon, nitrogen, and sulfur cycling among widespread estuary sediment bacteria.</title>
        <authorList>
            <person name="Baker B.J."/>
            <person name="Lazar C.S."/>
            <person name="Teske A.P."/>
            <person name="Dick G.J."/>
        </authorList>
    </citation>
    <scope>NUCLEOTIDE SEQUENCE [LARGE SCALE GENOMIC DNA]</scope>
    <source>
        <strain evidence="2">SM23_42</strain>
    </source>
</reference>
<dbReference type="Gene3D" id="1.10.287.1490">
    <property type="match status" value="1"/>
</dbReference>
<evidence type="ECO:0000259" key="1">
    <source>
        <dbReference type="Pfam" id="PF02591"/>
    </source>
</evidence>
<organism evidence="2 3">
    <name type="scientific">candidate division WOR_3 bacterium SM23_42</name>
    <dbReference type="NCBI Taxonomy" id="1703779"/>
    <lineage>
        <taxon>Bacteria</taxon>
        <taxon>Bacteria division WOR-3</taxon>
    </lineage>
</organism>
<dbReference type="STRING" id="1703779.AMJ83_01210"/>
<dbReference type="Proteomes" id="UP000051373">
    <property type="component" value="Unassembled WGS sequence"/>
</dbReference>
<dbReference type="Pfam" id="PF02591">
    <property type="entry name" value="Zn_ribbon_9"/>
    <property type="match status" value="1"/>
</dbReference>
<dbReference type="EMBL" id="LJUJ01000001">
    <property type="protein sequence ID" value="KPK64825.1"/>
    <property type="molecule type" value="Genomic_DNA"/>
</dbReference>
<dbReference type="AlphaFoldDB" id="A0A0S8FW05"/>
<protein>
    <recommendedName>
        <fullName evidence="1">C4-type zinc ribbon domain-containing protein</fullName>
    </recommendedName>
</protein>
<dbReference type="InterPro" id="IPR003743">
    <property type="entry name" value="Zf-RING_7"/>
</dbReference>
<sequence length="114" mass="13532">MQDVIEMHLKLLFDLDNLIADMEEPSYKKIGFKIEDEASLELIRKRNQLLKKLPQELAQRYEILKKRYRQAIAPVESEFCLGCFQKLPTELLTRSKDIITCPNCGRILYWREKS</sequence>
<gene>
    <name evidence="2" type="ORF">AMJ83_01210</name>
</gene>
<accession>A0A0S8FW05</accession>
<evidence type="ECO:0000313" key="3">
    <source>
        <dbReference type="Proteomes" id="UP000051373"/>
    </source>
</evidence>
<evidence type="ECO:0000313" key="2">
    <source>
        <dbReference type="EMBL" id="KPK64825.1"/>
    </source>
</evidence>
<comment type="caution">
    <text evidence="2">The sequence shown here is derived from an EMBL/GenBank/DDBJ whole genome shotgun (WGS) entry which is preliminary data.</text>
</comment>
<proteinExistence type="predicted"/>
<feature type="domain" description="C4-type zinc ribbon" evidence="1">
    <location>
        <begin position="80"/>
        <end position="108"/>
    </location>
</feature>